<reference evidence="1 2" key="1">
    <citation type="submission" date="2019-01" db="EMBL/GenBank/DDBJ databases">
        <title>Draft genome sequence of Psathyrella aberdarensis IHI B618.</title>
        <authorList>
            <person name="Buettner E."/>
            <person name="Kellner H."/>
        </authorList>
    </citation>
    <scope>NUCLEOTIDE SEQUENCE [LARGE SCALE GENOMIC DNA]</scope>
    <source>
        <strain evidence="1 2">IHI B618</strain>
    </source>
</reference>
<sequence length="164" mass="18710">MGPSSLALVPAPPEASIIGSGILFCRFSLFPFIDIAIPLISLSTYSIYVHIDAPLNLFYPPSYNPSYKNLELSEAGCRSIVYGKREQQYYNDRDVFVVKLSYCLPNRHSHSHRTYHDYDGVSGPLDYFRFVSTDNHPQHLLVLTTNYHPVHILSVDVDYFGRIH</sequence>
<comment type="caution">
    <text evidence="1">The sequence shown here is derived from an EMBL/GenBank/DDBJ whole genome shotgun (WGS) entry which is preliminary data.</text>
</comment>
<dbReference type="Proteomes" id="UP000290288">
    <property type="component" value="Unassembled WGS sequence"/>
</dbReference>
<dbReference type="AlphaFoldDB" id="A0A4Q2DPK4"/>
<name>A0A4Q2DPK4_9AGAR</name>
<dbReference type="OrthoDB" id="10303338at2759"/>
<protein>
    <submittedName>
        <fullName evidence="1">Uncharacterized protein</fullName>
    </submittedName>
</protein>
<accession>A0A4Q2DPK4</accession>
<gene>
    <name evidence="1" type="ORF">EST38_g5084</name>
</gene>
<keyword evidence="2" id="KW-1185">Reference proteome</keyword>
<dbReference type="EMBL" id="SDEE01000134">
    <property type="protein sequence ID" value="RXW20775.1"/>
    <property type="molecule type" value="Genomic_DNA"/>
</dbReference>
<evidence type="ECO:0000313" key="2">
    <source>
        <dbReference type="Proteomes" id="UP000290288"/>
    </source>
</evidence>
<proteinExistence type="predicted"/>
<evidence type="ECO:0000313" key="1">
    <source>
        <dbReference type="EMBL" id="RXW20775.1"/>
    </source>
</evidence>
<organism evidence="1 2">
    <name type="scientific">Candolleomyces aberdarensis</name>
    <dbReference type="NCBI Taxonomy" id="2316362"/>
    <lineage>
        <taxon>Eukaryota</taxon>
        <taxon>Fungi</taxon>
        <taxon>Dikarya</taxon>
        <taxon>Basidiomycota</taxon>
        <taxon>Agaricomycotina</taxon>
        <taxon>Agaricomycetes</taxon>
        <taxon>Agaricomycetidae</taxon>
        <taxon>Agaricales</taxon>
        <taxon>Agaricineae</taxon>
        <taxon>Psathyrellaceae</taxon>
        <taxon>Candolleomyces</taxon>
    </lineage>
</organism>